<keyword evidence="2" id="KW-0812">Transmembrane</keyword>
<dbReference type="Proteomes" id="UP001176960">
    <property type="component" value="Unassembled WGS sequence"/>
</dbReference>
<feature type="transmembrane region" description="Helical" evidence="2">
    <location>
        <begin position="12"/>
        <end position="31"/>
    </location>
</feature>
<proteinExistence type="predicted"/>
<organism evidence="3 4">
    <name type="scientific">Brytella acorum</name>
    <dbReference type="NCBI Taxonomy" id="2959299"/>
    <lineage>
        <taxon>Bacteria</taxon>
        <taxon>Pseudomonadati</taxon>
        <taxon>Pseudomonadota</taxon>
        <taxon>Alphaproteobacteria</taxon>
        <taxon>Acetobacterales</taxon>
        <taxon>Acetobacteraceae</taxon>
        <taxon>Brytella</taxon>
    </lineage>
</organism>
<feature type="region of interest" description="Disordered" evidence="1">
    <location>
        <begin position="50"/>
        <end position="85"/>
    </location>
</feature>
<evidence type="ECO:0000256" key="2">
    <source>
        <dbReference type="SAM" id="Phobius"/>
    </source>
</evidence>
<keyword evidence="4" id="KW-1185">Reference proteome</keyword>
<dbReference type="AlphaFoldDB" id="A0AA35UVP1"/>
<sequence length="309" mass="32710">MSAFSRLWRRAPLWRWSLYGSVGFLGLAALYPTPFMLRHAPWLAHVPGTTAPASPSSGGSPPSSDAQQSGAAQQPGNSPDRVAAPSMNASFVGSVPFNGHTLPLPAGTWHPVLTGQVGPGGVQLFNILARTDRGVVTGVIIARTTTRPLPADATAGLDDTCHDDRNFAARVMSDGQNGVRECWSVAESTGSANELITTAFQRLHTFGFPVSPLYVTAVWLRATTTKDGSTDVNAVDTLLAPVRPGSTELIAPLAVWTKTELPNAPLAQNFVRGTTKWMTNWVGVLREGMTHGLISGTVPDELARDPAAP</sequence>
<accession>A0AA35UVP1</accession>
<keyword evidence="2" id="KW-1133">Transmembrane helix</keyword>
<reference evidence="3" key="1">
    <citation type="submission" date="2023-03" db="EMBL/GenBank/DDBJ databases">
        <authorList>
            <person name="Cleenwerck I."/>
        </authorList>
    </citation>
    <scope>NUCLEOTIDE SEQUENCE</scope>
    <source>
        <strain evidence="3">LMG 32879</strain>
    </source>
</reference>
<dbReference type="RefSeq" id="WP_289841231.1">
    <property type="nucleotide sequence ID" value="NZ_CATKSH010000007.1"/>
</dbReference>
<keyword evidence="2" id="KW-0472">Membrane</keyword>
<dbReference type="EMBL" id="CATKSH010000007">
    <property type="protein sequence ID" value="CAI9120563.1"/>
    <property type="molecule type" value="Genomic_DNA"/>
</dbReference>
<name>A0AA35UVP1_9PROT</name>
<evidence type="ECO:0000313" key="4">
    <source>
        <dbReference type="Proteomes" id="UP001176960"/>
    </source>
</evidence>
<protein>
    <submittedName>
        <fullName evidence="3">Uncharacterized protein</fullName>
    </submittedName>
</protein>
<feature type="compositionally biased region" description="Low complexity" evidence="1">
    <location>
        <begin position="51"/>
        <end position="76"/>
    </location>
</feature>
<evidence type="ECO:0000256" key="1">
    <source>
        <dbReference type="SAM" id="MobiDB-lite"/>
    </source>
</evidence>
<gene>
    <name evidence="3" type="ORF">LMG32879_001396</name>
</gene>
<evidence type="ECO:0000313" key="3">
    <source>
        <dbReference type="EMBL" id="CAI9120563.1"/>
    </source>
</evidence>
<comment type="caution">
    <text evidence="3">The sequence shown here is derived from an EMBL/GenBank/DDBJ whole genome shotgun (WGS) entry which is preliminary data.</text>
</comment>